<evidence type="ECO:0000313" key="3">
    <source>
        <dbReference type="Proteomes" id="UP000265520"/>
    </source>
</evidence>
<reference evidence="2 3" key="1">
    <citation type="journal article" date="2018" name="Front. Plant Sci.">
        <title>Red Clover (Trifolium pratense) and Zigzag Clover (T. medium) - A Picture of Genomic Similarities and Differences.</title>
        <authorList>
            <person name="Dluhosova J."/>
            <person name="Istvanek J."/>
            <person name="Nedelnik J."/>
            <person name="Repkova J."/>
        </authorList>
    </citation>
    <scope>NUCLEOTIDE SEQUENCE [LARGE SCALE GENOMIC DNA]</scope>
    <source>
        <strain evidence="3">cv. 10/8</strain>
        <tissue evidence="2">Leaf</tissue>
    </source>
</reference>
<dbReference type="Pfam" id="PF13966">
    <property type="entry name" value="zf-RVT"/>
    <property type="match status" value="1"/>
</dbReference>
<comment type="caution">
    <text evidence="2">The sequence shown here is derived from an EMBL/GenBank/DDBJ whole genome shotgun (WGS) entry which is preliminary data.</text>
</comment>
<dbReference type="Proteomes" id="UP000265520">
    <property type="component" value="Unassembled WGS sequence"/>
</dbReference>
<dbReference type="AlphaFoldDB" id="A0A392SMP1"/>
<accession>A0A392SMP1</accession>
<protein>
    <submittedName>
        <fullName evidence="2">70 kDa peptidyl-prolyl isomerase</fullName>
    </submittedName>
</protein>
<dbReference type="PANTHER" id="PTHR36617">
    <property type="entry name" value="PROTEIN, PUTATIVE-RELATED"/>
    <property type="match status" value="1"/>
</dbReference>
<dbReference type="InterPro" id="IPR026960">
    <property type="entry name" value="RVT-Znf"/>
</dbReference>
<evidence type="ECO:0000259" key="1">
    <source>
        <dbReference type="Pfam" id="PF13966"/>
    </source>
</evidence>
<organism evidence="2 3">
    <name type="scientific">Trifolium medium</name>
    <dbReference type="NCBI Taxonomy" id="97028"/>
    <lineage>
        <taxon>Eukaryota</taxon>
        <taxon>Viridiplantae</taxon>
        <taxon>Streptophyta</taxon>
        <taxon>Embryophyta</taxon>
        <taxon>Tracheophyta</taxon>
        <taxon>Spermatophyta</taxon>
        <taxon>Magnoliopsida</taxon>
        <taxon>eudicotyledons</taxon>
        <taxon>Gunneridae</taxon>
        <taxon>Pentapetalae</taxon>
        <taxon>rosids</taxon>
        <taxon>fabids</taxon>
        <taxon>Fabales</taxon>
        <taxon>Fabaceae</taxon>
        <taxon>Papilionoideae</taxon>
        <taxon>50 kb inversion clade</taxon>
        <taxon>NPAAA clade</taxon>
        <taxon>Hologalegina</taxon>
        <taxon>IRL clade</taxon>
        <taxon>Trifolieae</taxon>
        <taxon>Trifolium</taxon>
    </lineage>
</organism>
<feature type="non-terminal residue" evidence="2">
    <location>
        <position position="1"/>
    </location>
</feature>
<name>A0A392SMP1_9FABA</name>
<feature type="non-terminal residue" evidence="2">
    <location>
        <position position="102"/>
    </location>
</feature>
<feature type="domain" description="Reverse transcriptase zinc-binding" evidence="1">
    <location>
        <begin position="26"/>
        <end position="102"/>
    </location>
</feature>
<proteinExistence type="predicted"/>
<dbReference type="PANTHER" id="PTHR36617:SF5">
    <property type="entry name" value="OS05G0421675 PROTEIN"/>
    <property type="match status" value="1"/>
</dbReference>
<sequence>DLLLDVSLQEQSSDSWQWQPDPDGGYTVRGAYQLLTSQDSVTLDVAEGLIWHSQVPLKVSIFAWRLLRDRLPTKANLVTRGILSSEAHFCVSGCGAVESAQH</sequence>
<evidence type="ECO:0000313" key="2">
    <source>
        <dbReference type="EMBL" id="MCI49454.1"/>
    </source>
</evidence>
<keyword evidence="3" id="KW-1185">Reference proteome</keyword>
<keyword evidence="2" id="KW-0413">Isomerase</keyword>
<dbReference type="GO" id="GO:0016853">
    <property type="term" value="F:isomerase activity"/>
    <property type="evidence" value="ECO:0007669"/>
    <property type="project" value="UniProtKB-KW"/>
</dbReference>
<dbReference type="EMBL" id="LXQA010401416">
    <property type="protein sequence ID" value="MCI49454.1"/>
    <property type="molecule type" value="Genomic_DNA"/>
</dbReference>